<feature type="region of interest" description="Disordered" evidence="1">
    <location>
        <begin position="78"/>
        <end position="131"/>
    </location>
</feature>
<keyword evidence="2" id="KW-0472">Membrane</keyword>
<dbReference type="EMBL" id="JAATVY010000041">
    <property type="protein sequence ID" value="NJC73963.1"/>
    <property type="molecule type" value="Genomic_DNA"/>
</dbReference>
<evidence type="ECO:0000313" key="3">
    <source>
        <dbReference type="EMBL" id="NJC73963.1"/>
    </source>
</evidence>
<comment type="caution">
    <text evidence="3">The sequence shown here is derived from an EMBL/GenBank/DDBJ whole genome shotgun (WGS) entry which is preliminary data.</text>
</comment>
<sequence>MAPLLTLITYVVGAALAVGYACEAGLPFWRRATACALTLALAVGTGQLLMSANPAPAYAVGIPSLLLLGAIMIAPQRPARPATPRRRASDQVRSARTAKGWDLDRKASRHHATLPSLTDSDGPHYPDPVTQLTPVSRSIQVGRARAVTQVSHRTASDQRSEEAAPPMRRRHDRRGTPRSLTRISRCRYR</sequence>
<keyword evidence="4" id="KW-1185">Reference proteome</keyword>
<name>A0ABX0Y6K5_9ACTN</name>
<proteinExistence type="predicted"/>
<keyword evidence="2" id="KW-1133">Transmembrane helix</keyword>
<evidence type="ECO:0000256" key="2">
    <source>
        <dbReference type="SAM" id="Phobius"/>
    </source>
</evidence>
<keyword evidence="2" id="KW-0812">Transmembrane</keyword>
<feature type="region of interest" description="Disordered" evidence="1">
    <location>
        <begin position="147"/>
        <end position="189"/>
    </location>
</feature>
<accession>A0ABX0Y6K5</accession>
<evidence type="ECO:0000256" key="1">
    <source>
        <dbReference type="SAM" id="MobiDB-lite"/>
    </source>
</evidence>
<organism evidence="3 4">
    <name type="scientific">Planosporangium thailandense</name>
    <dbReference type="NCBI Taxonomy" id="765197"/>
    <lineage>
        <taxon>Bacteria</taxon>
        <taxon>Bacillati</taxon>
        <taxon>Actinomycetota</taxon>
        <taxon>Actinomycetes</taxon>
        <taxon>Micromonosporales</taxon>
        <taxon>Micromonosporaceae</taxon>
        <taxon>Planosporangium</taxon>
    </lineage>
</organism>
<dbReference type="Proteomes" id="UP000722989">
    <property type="component" value="Unassembled WGS sequence"/>
</dbReference>
<evidence type="ECO:0000313" key="4">
    <source>
        <dbReference type="Proteomes" id="UP000722989"/>
    </source>
</evidence>
<feature type="transmembrane region" description="Helical" evidence="2">
    <location>
        <begin position="57"/>
        <end position="75"/>
    </location>
</feature>
<dbReference type="RefSeq" id="WP_167928870.1">
    <property type="nucleotide sequence ID" value="NZ_JAATVY010000041.1"/>
</dbReference>
<protein>
    <submittedName>
        <fullName evidence="3">Uncharacterized protein</fullName>
    </submittedName>
</protein>
<reference evidence="3 4" key="1">
    <citation type="submission" date="2020-03" db="EMBL/GenBank/DDBJ databases">
        <title>WGS of the type strain of Planosporangium spp.</title>
        <authorList>
            <person name="Thawai C."/>
        </authorList>
    </citation>
    <scope>NUCLEOTIDE SEQUENCE [LARGE SCALE GENOMIC DNA]</scope>
    <source>
        <strain evidence="3 4">TBRC 5610</strain>
    </source>
</reference>
<gene>
    <name evidence="3" type="ORF">HC031_30250</name>
</gene>